<evidence type="ECO:0000313" key="6">
    <source>
        <dbReference type="Proteomes" id="UP000183002"/>
    </source>
</evidence>
<gene>
    <name evidence="5" type="ORF">SAMN05216227_1008108</name>
</gene>
<keyword evidence="6" id="KW-1185">Reference proteome</keyword>
<dbReference type="SUPFAM" id="SSF53613">
    <property type="entry name" value="Ribokinase-like"/>
    <property type="match status" value="1"/>
</dbReference>
<evidence type="ECO:0000313" key="5">
    <source>
        <dbReference type="EMBL" id="SEN16128.1"/>
    </source>
</evidence>
<feature type="domain" description="Carbohydrate kinase PfkB" evidence="4">
    <location>
        <begin position="7"/>
        <end position="297"/>
    </location>
</feature>
<evidence type="ECO:0000256" key="3">
    <source>
        <dbReference type="ARBA" id="ARBA00022777"/>
    </source>
</evidence>
<accession>A0A1H8EBI9</accession>
<dbReference type="EMBL" id="FOCO01000008">
    <property type="protein sequence ID" value="SEN16128.1"/>
    <property type="molecule type" value="Genomic_DNA"/>
</dbReference>
<dbReference type="GO" id="GO:0005829">
    <property type="term" value="C:cytosol"/>
    <property type="evidence" value="ECO:0007669"/>
    <property type="project" value="TreeGrafter"/>
</dbReference>
<dbReference type="AlphaFoldDB" id="A0A1H8EBI9"/>
<dbReference type="GO" id="GO:0008673">
    <property type="term" value="F:2-dehydro-3-deoxygluconokinase activity"/>
    <property type="evidence" value="ECO:0007669"/>
    <property type="project" value="TreeGrafter"/>
</dbReference>
<dbReference type="Proteomes" id="UP000183002">
    <property type="component" value="Unassembled WGS sequence"/>
</dbReference>
<comment type="similarity">
    <text evidence="1">Belongs to the carbohydrate kinase PfkB family.</text>
</comment>
<dbReference type="PANTHER" id="PTHR43085:SF15">
    <property type="entry name" value="2-DEHYDRO-3-DEOXYGLUCONOKINASE"/>
    <property type="match status" value="1"/>
</dbReference>
<dbReference type="RefSeq" id="WP_331458137.1">
    <property type="nucleotide sequence ID" value="NZ_FOCO01000008.1"/>
</dbReference>
<organism evidence="5 6">
    <name type="scientific">Pseudorhodobacter antarcticus</name>
    <dbReference type="NCBI Taxonomy" id="1077947"/>
    <lineage>
        <taxon>Bacteria</taxon>
        <taxon>Pseudomonadati</taxon>
        <taxon>Pseudomonadota</taxon>
        <taxon>Alphaproteobacteria</taxon>
        <taxon>Rhodobacterales</taxon>
        <taxon>Paracoccaceae</taxon>
        <taxon>Pseudorhodobacter</taxon>
    </lineage>
</organism>
<proteinExistence type="inferred from homology"/>
<evidence type="ECO:0000256" key="1">
    <source>
        <dbReference type="ARBA" id="ARBA00010688"/>
    </source>
</evidence>
<name>A0A1H8EBI9_9RHOB</name>
<evidence type="ECO:0000259" key="4">
    <source>
        <dbReference type="Pfam" id="PF00294"/>
    </source>
</evidence>
<keyword evidence="3 5" id="KW-0418">Kinase</keyword>
<dbReference type="GO" id="GO:0019698">
    <property type="term" value="P:D-galacturonate catabolic process"/>
    <property type="evidence" value="ECO:0007669"/>
    <property type="project" value="TreeGrafter"/>
</dbReference>
<dbReference type="STRING" id="1077947.SAMN05216227_1008108"/>
<dbReference type="GO" id="GO:0042840">
    <property type="term" value="P:D-glucuronate catabolic process"/>
    <property type="evidence" value="ECO:0007669"/>
    <property type="project" value="TreeGrafter"/>
</dbReference>
<dbReference type="InterPro" id="IPR011611">
    <property type="entry name" value="PfkB_dom"/>
</dbReference>
<dbReference type="InterPro" id="IPR050306">
    <property type="entry name" value="PfkB_Carbo_kinase"/>
</dbReference>
<dbReference type="Pfam" id="PF00294">
    <property type="entry name" value="PfkB"/>
    <property type="match status" value="1"/>
</dbReference>
<reference evidence="5 6" key="1">
    <citation type="submission" date="2016-10" db="EMBL/GenBank/DDBJ databases">
        <authorList>
            <person name="de Groot N.N."/>
        </authorList>
    </citation>
    <scope>NUCLEOTIDE SEQUENCE [LARGE SCALE GENOMIC DNA]</scope>
    <source>
        <strain evidence="5 6">CGMCC 1.10836</strain>
    </source>
</reference>
<dbReference type="PROSITE" id="PS00584">
    <property type="entry name" value="PFKB_KINASES_2"/>
    <property type="match status" value="1"/>
</dbReference>
<sequence length="303" mass="31514">MMRPKMQRMVAIGEAMVEMAPLAGGAYQMGFAGDTLNTAWYARRVLPEGWSVEYFTALGQDGVSDRMVGFLGAAGIGVGHIARLPGRTVGLYMIELRDGERSFAYWRGQSAARLLADAGRLARGLDGAGVVYLSGITLAILEGDGRDVLFAALRVARAAGAVVVFDPNLRPRLWDDTATMCDVVMQAAALSDIVLPSHEDEAAFFGDVDVAATAARYAKAGAGLVVVKNGGGEMMTLEDGVVGLHAPEVGVAVVDSTAAGDSFNAGFLSAWLVGGDAAASVRAGAQLAARVIGQRGALCEVFE</sequence>
<dbReference type="InterPro" id="IPR029056">
    <property type="entry name" value="Ribokinase-like"/>
</dbReference>
<dbReference type="InterPro" id="IPR002173">
    <property type="entry name" value="Carboh/pur_kinase_PfkB_CS"/>
</dbReference>
<evidence type="ECO:0000256" key="2">
    <source>
        <dbReference type="ARBA" id="ARBA00022679"/>
    </source>
</evidence>
<protein>
    <submittedName>
        <fullName evidence="5">2-keto-3-deoxygluconate kinase</fullName>
    </submittedName>
</protein>
<dbReference type="GO" id="GO:0006974">
    <property type="term" value="P:DNA damage response"/>
    <property type="evidence" value="ECO:0007669"/>
    <property type="project" value="TreeGrafter"/>
</dbReference>
<keyword evidence="2" id="KW-0808">Transferase</keyword>
<dbReference type="PANTHER" id="PTHR43085">
    <property type="entry name" value="HEXOKINASE FAMILY MEMBER"/>
    <property type="match status" value="1"/>
</dbReference>
<dbReference type="Gene3D" id="3.40.1190.20">
    <property type="match status" value="1"/>
</dbReference>
<dbReference type="CDD" id="cd01166">
    <property type="entry name" value="KdgK"/>
    <property type="match status" value="1"/>
</dbReference>